<keyword evidence="3" id="KW-0186">Copper</keyword>
<organism evidence="7 8">
    <name type="scientific">Candidatus Viadribacter manganicus</name>
    <dbReference type="NCBI Taxonomy" id="1759059"/>
    <lineage>
        <taxon>Bacteria</taxon>
        <taxon>Pseudomonadati</taxon>
        <taxon>Pseudomonadota</taxon>
        <taxon>Alphaproteobacteria</taxon>
        <taxon>Hyphomonadales</taxon>
        <taxon>Hyphomonadaceae</taxon>
        <taxon>Candidatus Viadribacter</taxon>
    </lineage>
</organism>
<dbReference type="InterPro" id="IPR006376">
    <property type="entry name" value="Cu-R_CopA"/>
</dbReference>
<dbReference type="AlphaFoldDB" id="A0A1B1ANC0"/>
<proteinExistence type="predicted"/>
<dbReference type="GO" id="GO:0005507">
    <property type="term" value="F:copper ion binding"/>
    <property type="evidence" value="ECO:0007669"/>
    <property type="project" value="InterPro"/>
</dbReference>
<dbReference type="InterPro" id="IPR011707">
    <property type="entry name" value="Cu-oxidase-like_N"/>
</dbReference>
<keyword evidence="1" id="KW-0479">Metal-binding</keyword>
<dbReference type="Gene3D" id="2.60.40.420">
    <property type="entry name" value="Cupredoxins - blue copper proteins"/>
    <property type="match status" value="3"/>
</dbReference>
<protein>
    <submittedName>
        <fullName evidence="7">Copper oxidase</fullName>
    </submittedName>
</protein>
<dbReference type="InParanoid" id="A0A1B1ANC0"/>
<reference evidence="7 8" key="1">
    <citation type="submission" date="2015-11" db="EMBL/GenBank/DDBJ databases">
        <title>Whole-Genome Sequence of Candidatus Oderbacter manganicum from the National Park Lower Oder Valley, Germany.</title>
        <authorList>
            <person name="Braun B."/>
            <person name="Liere K."/>
            <person name="Szewzyk U."/>
        </authorList>
    </citation>
    <scope>NUCLEOTIDE SEQUENCE [LARGE SCALE GENOMIC DNA]</scope>
    <source>
        <strain evidence="7 8">OTSz_A_272</strain>
    </source>
</reference>
<dbReference type="InterPro" id="IPR033138">
    <property type="entry name" value="Cu_oxidase_CS"/>
</dbReference>
<feature type="domain" description="Plastocyanin-like" evidence="4">
    <location>
        <begin position="214"/>
        <end position="306"/>
    </location>
</feature>
<dbReference type="GO" id="GO:0016491">
    <property type="term" value="F:oxidoreductase activity"/>
    <property type="evidence" value="ECO:0007669"/>
    <property type="project" value="UniProtKB-KW"/>
</dbReference>
<dbReference type="PANTHER" id="PTHR11709:SF394">
    <property type="entry name" value="FI03373P-RELATED"/>
    <property type="match status" value="1"/>
</dbReference>
<evidence type="ECO:0000259" key="5">
    <source>
        <dbReference type="Pfam" id="PF07731"/>
    </source>
</evidence>
<evidence type="ECO:0000259" key="4">
    <source>
        <dbReference type="Pfam" id="PF00394"/>
    </source>
</evidence>
<dbReference type="EMBL" id="CP013244">
    <property type="protein sequence ID" value="ANP48067.1"/>
    <property type="molecule type" value="Genomic_DNA"/>
</dbReference>
<dbReference type="Pfam" id="PF07731">
    <property type="entry name" value="Cu-oxidase_2"/>
    <property type="match status" value="1"/>
</dbReference>
<keyword evidence="8" id="KW-1185">Reference proteome</keyword>
<dbReference type="FunCoup" id="A0A1B1ANC0">
    <property type="interactions" value="75"/>
</dbReference>
<evidence type="ECO:0000313" key="8">
    <source>
        <dbReference type="Proteomes" id="UP000092498"/>
    </source>
</evidence>
<dbReference type="PANTHER" id="PTHR11709">
    <property type="entry name" value="MULTI-COPPER OXIDASE"/>
    <property type="match status" value="1"/>
</dbReference>
<dbReference type="KEGG" id="cbot:ATE48_12900"/>
<keyword evidence="2" id="KW-0560">Oxidoreductase</keyword>
<evidence type="ECO:0000256" key="3">
    <source>
        <dbReference type="ARBA" id="ARBA00023008"/>
    </source>
</evidence>
<dbReference type="STRING" id="1759059.ATE48_12900"/>
<feature type="domain" description="Plastocyanin-like" evidence="6">
    <location>
        <begin position="26"/>
        <end position="134"/>
    </location>
</feature>
<dbReference type="InterPro" id="IPR034279">
    <property type="entry name" value="CuRO_3_CopA"/>
</dbReference>
<dbReference type="PROSITE" id="PS00079">
    <property type="entry name" value="MULTICOPPER_OXIDASE1"/>
    <property type="match status" value="2"/>
</dbReference>
<dbReference type="Pfam" id="PF07732">
    <property type="entry name" value="Cu-oxidase_3"/>
    <property type="match status" value="1"/>
</dbReference>
<dbReference type="InterPro" id="IPR008972">
    <property type="entry name" value="Cupredoxin"/>
</dbReference>
<dbReference type="PROSITE" id="PS00080">
    <property type="entry name" value="MULTICOPPER_OXIDASE2"/>
    <property type="match status" value="1"/>
</dbReference>
<evidence type="ECO:0000313" key="7">
    <source>
        <dbReference type="EMBL" id="ANP48067.1"/>
    </source>
</evidence>
<dbReference type="InterPro" id="IPR045087">
    <property type="entry name" value="Cu-oxidase_fam"/>
</dbReference>
<name>A0A1B1ANC0_9PROT</name>
<gene>
    <name evidence="7" type="ORF">ATE48_12900</name>
</gene>
<evidence type="ECO:0000256" key="1">
    <source>
        <dbReference type="ARBA" id="ARBA00022723"/>
    </source>
</evidence>
<accession>A0A1B1ANC0</accession>
<dbReference type="InterPro" id="IPR011706">
    <property type="entry name" value="Cu-oxidase_C"/>
</dbReference>
<dbReference type="InterPro" id="IPR002355">
    <property type="entry name" value="Cu_oxidase_Cu_BS"/>
</dbReference>
<dbReference type="Pfam" id="PF00394">
    <property type="entry name" value="Cu-oxidase"/>
    <property type="match status" value="1"/>
</dbReference>
<dbReference type="CDD" id="cd13896">
    <property type="entry name" value="CuRO_3_CopA"/>
    <property type="match status" value="1"/>
</dbReference>
<dbReference type="Proteomes" id="UP000092498">
    <property type="component" value="Chromosome"/>
</dbReference>
<sequence length="575" mass="63415">MGFLAVFAAATPALAREYDLVIDDARIEIAGRVTDGMMINGQLPGPTLRFTEGLEAVIHVRNDSDAPTSLHWHGLFVPAEMDGSPGFSGFQAIQPGRSFTYHFTIRQHGTYWYHSHSGGQEQMGLYAPLIIEPATAETNPPDRDYVVLLSDFTSEHPDRILNNLKVDSGYYNNYHRTIGDFFRDARTFGFGAALQDRLAWGQMRMDPTDIADVTNYTFLLNGHPATDNTSFLFRPNERVRLRLINGSAMTYFDFRIPGLKLTVVAADGRDVEPVEVDELRIAVAETYDIIVEPREDAAYTIFAESMDRSGYARGTLAPRLGMEAAIPKMRPRAILTMADMGMSHGDASADMPMDHSRMDHGADHGAMDHSQMGQMDHSAMGQSADSHQGHDISSGLGANGGVDGSGRPYGWGSEFPADARVLTYADLASATPQRDTRPAEREIIVRLGGNMERYNWTINGQSMEDAPPINLAFGERARLTFINETMMAHPMHLHGMFVQLENGMPTERLPDKHIVSVAPGQTYSVLLTADQPGEWAFHCHLLYHMNAGMMSRVVVARSDGQPAAYDNANAHGGHQ</sequence>
<dbReference type="CDD" id="cd13874">
    <property type="entry name" value="CuRO_2_CopA"/>
    <property type="match status" value="1"/>
</dbReference>
<feature type="domain" description="Plastocyanin-like" evidence="5">
    <location>
        <begin position="439"/>
        <end position="557"/>
    </location>
</feature>
<dbReference type="GO" id="GO:0042597">
    <property type="term" value="C:periplasmic space"/>
    <property type="evidence" value="ECO:0007669"/>
    <property type="project" value="InterPro"/>
</dbReference>
<dbReference type="InterPro" id="IPR001117">
    <property type="entry name" value="Cu-oxidase_2nd"/>
</dbReference>
<dbReference type="InterPro" id="IPR034282">
    <property type="entry name" value="CuRO_2_CopA"/>
</dbReference>
<dbReference type="SUPFAM" id="SSF49503">
    <property type="entry name" value="Cupredoxins"/>
    <property type="match status" value="3"/>
</dbReference>
<dbReference type="NCBIfam" id="TIGR01480">
    <property type="entry name" value="copper_res_A"/>
    <property type="match status" value="1"/>
</dbReference>
<evidence type="ECO:0000256" key="2">
    <source>
        <dbReference type="ARBA" id="ARBA00023002"/>
    </source>
</evidence>
<evidence type="ECO:0000259" key="6">
    <source>
        <dbReference type="Pfam" id="PF07732"/>
    </source>
</evidence>